<keyword evidence="4" id="KW-1185">Reference proteome</keyword>
<evidence type="ECO:0000256" key="2">
    <source>
        <dbReference type="ARBA" id="ARBA00022801"/>
    </source>
</evidence>
<dbReference type="GO" id="GO:0016791">
    <property type="term" value="F:phosphatase activity"/>
    <property type="evidence" value="ECO:0007669"/>
    <property type="project" value="UniProtKB-ARBA"/>
</dbReference>
<dbReference type="InterPro" id="IPR036412">
    <property type="entry name" value="HAD-like_sf"/>
</dbReference>
<accession>A0A9P9IVG3</accession>
<evidence type="ECO:0000313" key="4">
    <source>
        <dbReference type="Proteomes" id="UP000738349"/>
    </source>
</evidence>
<dbReference type="InterPro" id="IPR023198">
    <property type="entry name" value="PGP-like_dom2"/>
</dbReference>
<dbReference type="InterPro" id="IPR051540">
    <property type="entry name" value="S-2-haloacid_dehalogenase"/>
</dbReference>
<evidence type="ECO:0000313" key="3">
    <source>
        <dbReference type="EMBL" id="KAH7133801.1"/>
    </source>
</evidence>
<comment type="caution">
    <text evidence="3">The sequence shown here is derived from an EMBL/GenBank/DDBJ whole genome shotgun (WGS) entry which is preliminary data.</text>
</comment>
<dbReference type="SUPFAM" id="SSF56784">
    <property type="entry name" value="HAD-like"/>
    <property type="match status" value="1"/>
</dbReference>
<dbReference type="PRINTS" id="PR00413">
    <property type="entry name" value="HADHALOGNASE"/>
</dbReference>
<gene>
    <name evidence="3" type="ORF">EDB81DRAFT_727266</name>
</gene>
<dbReference type="SFLD" id="SFLDS00003">
    <property type="entry name" value="Haloacid_Dehalogenase"/>
    <property type="match status" value="1"/>
</dbReference>
<dbReference type="InterPro" id="IPR023214">
    <property type="entry name" value="HAD_sf"/>
</dbReference>
<evidence type="ECO:0000256" key="1">
    <source>
        <dbReference type="ARBA" id="ARBA00008106"/>
    </source>
</evidence>
<proteinExistence type="inferred from homology"/>
<dbReference type="PANTHER" id="PTHR43316">
    <property type="entry name" value="HYDROLASE, HALOACID DELAHOGENASE-RELATED"/>
    <property type="match status" value="1"/>
</dbReference>
<dbReference type="NCBIfam" id="TIGR01428">
    <property type="entry name" value="HAD_type_II"/>
    <property type="match status" value="1"/>
</dbReference>
<dbReference type="GO" id="GO:0019120">
    <property type="term" value="F:hydrolase activity, acting on acid halide bonds, in C-halide compounds"/>
    <property type="evidence" value="ECO:0007669"/>
    <property type="project" value="InterPro"/>
</dbReference>
<dbReference type="Gene3D" id="3.40.50.1000">
    <property type="entry name" value="HAD superfamily/HAD-like"/>
    <property type="match status" value="1"/>
</dbReference>
<name>A0A9P9IVG3_9HYPO</name>
<dbReference type="AlphaFoldDB" id="A0A9P9IVG3"/>
<dbReference type="Proteomes" id="UP000738349">
    <property type="component" value="Unassembled WGS sequence"/>
</dbReference>
<dbReference type="NCBIfam" id="TIGR01493">
    <property type="entry name" value="HAD-SF-IA-v2"/>
    <property type="match status" value="1"/>
</dbReference>
<dbReference type="PANTHER" id="PTHR43316:SF3">
    <property type="entry name" value="HALOACID DEHALOGENASE, TYPE II (AFU_ORTHOLOGUE AFUA_2G07750)-RELATED"/>
    <property type="match status" value="1"/>
</dbReference>
<comment type="similarity">
    <text evidence="1">Belongs to the HAD-like hydrolase superfamily. S-2-haloalkanoic acid dehalogenase family.</text>
</comment>
<dbReference type="Gene3D" id="1.10.150.240">
    <property type="entry name" value="Putative phosphatase, domain 2"/>
    <property type="match status" value="1"/>
</dbReference>
<dbReference type="Pfam" id="PF00702">
    <property type="entry name" value="Hydrolase"/>
    <property type="match status" value="1"/>
</dbReference>
<dbReference type="InterPro" id="IPR006328">
    <property type="entry name" value="2-HAD"/>
</dbReference>
<dbReference type="OrthoDB" id="3256520at2759"/>
<sequence>MTSQTVIGFDLYGTLLSTESIAEQLGELFGQELAKELATQWRRYQLEYTWRANSMGTYQSFSRITRAALQHAVAEKGLTLSQADTEKLMDAYNGLKTFPEIESALGLVNSEPSLNTYIFSNGTDEMVTTSVKTSPVLSKTNCFSQPGKLITVDSLKTFKPDPRTYHHLADEAGVKLDQVWVVSANPFDALGARSAGAQSVWIDRVGNGWIDALGTLIDVEPTVVVSGVDEAVAEILRRSKK</sequence>
<dbReference type="EMBL" id="JAGMUV010000015">
    <property type="protein sequence ID" value="KAH7133801.1"/>
    <property type="molecule type" value="Genomic_DNA"/>
</dbReference>
<protein>
    <submittedName>
        <fullName evidence="3">Haloacid dehalogenase</fullName>
    </submittedName>
</protein>
<reference evidence="3" key="1">
    <citation type="journal article" date="2021" name="Nat. Commun.">
        <title>Genetic determinants of endophytism in the Arabidopsis root mycobiome.</title>
        <authorList>
            <person name="Mesny F."/>
            <person name="Miyauchi S."/>
            <person name="Thiergart T."/>
            <person name="Pickel B."/>
            <person name="Atanasova L."/>
            <person name="Karlsson M."/>
            <person name="Huettel B."/>
            <person name="Barry K.W."/>
            <person name="Haridas S."/>
            <person name="Chen C."/>
            <person name="Bauer D."/>
            <person name="Andreopoulos W."/>
            <person name="Pangilinan J."/>
            <person name="LaButti K."/>
            <person name="Riley R."/>
            <person name="Lipzen A."/>
            <person name="Clum A."/>
            <person name="Drula E."/>
            <person name="Henrissat B."/>
            <person name="Kohler A."/>
            <person name="Grigoriev I.V."/>
            <person name="Martin F.M."/>
            <person name="Hacquard S."/>
        </authorList>
    </citation>
    <scope>NUCLEOTIDE SEQUENCE</scope>
    <source>
        <strain evidence="3">MPI-CAGE-AT-0147</strain>
    </source>
</reference>
<organism evidence="3 4">
    <name type="scientific">Dactylonectria macrodidyma</name>
    <dbReference type="NCBI Taxonomy" id="307937"/>
    <lineage>
        <taxon>Eukaryota</taxon>
        <taxon>Fungi</taxon>
        <taxon>Dikarya</taxon>
        <taxon>Ascomycota</taxon>
        <taxon>Pezizomycotina</taxon>
        <taxon>Sordariomycetes</taxon>
        <taxon>Hypocreomycetidae</taxon>
        <taxon>Hypocreales</taxon>
        <taxon>Nectriaceae</taxon>
        <taxon>Dactylonectria</taxon>
    </lineage>
</organism>
<dbReference type="InterPro" id="IPR006439">
    <property type="entry name" value="HAD-SF_hydro_IA"/>
</dbReference>
<keyword evidence="2" id="KW-0378">Hydrolase</keyword>
<dbReference type="SFLD" id="SFLDG01129">
    <property type="entry name" value="C1.5:_HAD__Beta-PGM__Phosphata"/>
    <property type="match status" value="1"/>
</dbReference>